<evidence type="ECO:0000256" key="1">
    <source>
        <dbReference type="SAM" id="MobiDB-lite"/>
    </source>
</evidence>
<keyword evidence="4" id="KW-1185">Reference proteome</keyword>
<evidence type="ECO:0000313" key="4">
    <source>
        <dbReference type="Proteomes" id="UP000664349"/>
    </source>
</evidence>
<accession>A0ABS3GNL0</accession>
<organism evidence="3 4">
    <name type="scientific">Chromobacterium haemolyticum</name>
    <dbReference type="NCBI Taxonomy" id="394935"/>
    <lineage>
        <taxon>Bacteria</taxon>
        <taxon>Pseudomonadati</taxon>
        <taxon>Pseudomonadota</taxon>
        <taxon>Betaproteobacteria</taxon>
        <taxon>Neisseriales</taxon>
        <taxon>Chromobacteriaceae</taxon>
        <taxon>Chromobacterium</taxon>
    </lineage>
</organism>
<feature type="chain" id="PRO_5046584833" evidence="2">
    <location>
        <begin position="22"/>
        <end position="147"/>
    </location>
</feature>
<dbReference type="EMBL" id="JAFLRD010000007">
    <property type="protein sequence ID" value="MBO0415838.1"/>
    <property type="molecule type" value="Genomic_DNA"/>
</dbReference>
<comment type="caution">
    <text evidence="3">The sequence shown here is derived from an EMBL/GenBank/DDBJ whole genome shotgun (WGS) entry which is preliminary data.</text>
</comment>
<feature type="compositionally biased region" description="Low complexity" evidence="1">
    <location>
        <begin position="50"/>
        <end position="72"/>
    </location>
</feature>
<protein>
    <submittedName>
        <fullName evidence="3">Uncharacterized protein</fullName>
    </submittedName>
</protein>
<sequence>MRRGAHWLGGLALACATLALAQGPQAGGVNLFPIQNWASLREETKPVVPPADAAPELAAPLPEAPSEAAPAPFSAVGEWRQDGQRVVVLEGLGRSFLLCAGCRMPKALQPGAQLAEQYTFKAVEAERVLLLDTEGREHSIPLHPLAN</sequence>
<feature type="region of interest" description="Disordered" evidence="1">
    <location>
        <begin position="45"/>
        <end position="73"/>
    </location>
</feature>
<reference evidence="3 4" key="1">
    <citation type="submission" date="2021-03" db="EMBL/GenBank/DDBJ databases">
        <title>First Case of infection caused by Chromobacterium haemolyticum derived from water in China.</title>
        <authorList>
            <person name="Chen J."/>
            <person name="Liu C."/>
        </authorList>
    </citation>
    <scope>NUCLEOTIDE SEQUENCE [LARGE SCALE GENOMIC DNA]</scope>
    <source>
        <strain evidence="3 4">WJ-5</strain>
    </source>
</reference>
<dbReference type="PROSITE" id="PS51257">
    <property type="entry name" value="PROKAR_LIPOPROTEIN"/>
    <property type="match status" value="1"/>
</dbReference>
<name>A0ABS3GNL0_9NEIS</name>
<dbReference type="Proteomes" id="UP000664349">
    <property type="component" value="Unassembled WGS sequence"/>
</dbReference>
<keyword evidence="2" id="KW-0732">Signal</keyword>
<evidence type="ECO:0000313" key="3">
    <source>
        <dbReference type="EMBL" id="MBO0415838.1"/>
    </source>
</evidence>
<evidence type="ECO:0000256" key="2">
    <source>
        <dbReference type="SAM" id="SignalP"/>
    </source>
</evidence>
<feature type="signal peptide" evidence="2">
    <location>
        <begin position="1"/>
        <end position="21"/>
    </location>
</feature>
<dbReference type="RefSeq" id="WP_200122662.1">
    <property type="nucleotide sequence ID" value="NZ_JAEILV010000006.1"/>
</dbReference>
<proteinExistence type="predicted"/>
<gene>
    <name evidence="3" type="ORF">J1C50_09945</name>
</gene>